<proteinExistence type="inferred from homology"/>
<feature type="transmembrane region" description="Helical" evidence="8">
    <location>
        <begin position="365"/>
        <end position="388"/>
    </location>
</feature>
<evidence type="ECO:0000259" key="11">
    <source>
        <dbReference type="Pfam" id="PF21082"/>
    </source>
</evidence>
<feature type="domain" description="Mechanosensitive ion channel MscS C-terminal" evidence="11">
    <location>
        <begin position="525"/>
        <end position="608"/>
    </location>
</feature>
<keyword evidence="3" id="KW-1003">Cell membrane</keyword>
<dbReference type="Gene3D" id="1.10.287.1260">
    <property type="match status" value="1"/>
</dbReference>
<feature type="domain" description="Mechanosensitive ion channel MscS" evidence="10">
    <location>
        <begin position="451"/>
        <end position="516"/>
    </location>
</feature>
<evidence type="ECO:0000256" key="2">
    <source>
        <dbReference type="ARBA" id="ARBA00008017"/>
    </source>
</evidence>
<evidence type="ECO:0000313" key="12">
    <source>
        <dbReference type="EMBL" id="MBJ3776193.1"/>
    </source>
</evidence>
<dbReference type="EMBL" id="JAEKJA010000007">
    <property type="protein sequence ID" value="MBJ3776193.1"/>
    <property type="molecule type" value="Genomic_DNA"/>
</dbReference>
<evidence type="ECO:0000256" key="5">
    <source>
        <dbReference type="ARBA" id="ARBA00022989"/>
    </source>
</evidence>
<comment type="similarity">
    <text evidence="2">Belongs to the MscS (TC 1.A.23) family.</text>
</comment>
<keyword evidence="13" id="KW-1185">Reference proteome</keyword>
<feature type="transmembrane region" description="Helical" evidence="8">
    <location>
        <begin position="427"/>
        <end position="447"/>
    </location>
</feature>
<feature type="transmembrane region" description="Helical" evidence="8">
    <location>
        <begin position="328"/>
        <end position="345"/>
    </location>
</feature>
<gene>
    <name evidence="12" type="ORF">JCR33_10870</name>
</gene>
<evidence type="ECO:0000313" key="13">
    <source>
        <dbReference type="Proteomes" id="UP000609531"/>
    </source>
</evidence>
<dbReference type="RefSeq" id="WP_198882069.1">
    <property type="nucleotide sequence ID" value="NZ_JAEKJA010000007.1"/>
</dbReference>
<dbReference type="InterPro" id="IPR011014">
    <property type="entry name" value="MscS_channel_TM-2"/>
</dbReference>
<accession>A0A934IGU0</accession>
<evidence type="ECO:0000256" key="4">
    <source>
        <dbReference type="ARBA" id="ARBA00022692"/>
    </source>
</evidence>
<dbReference type="AlphaFoldDB" id="A0A934IGU0"/>
<evidence type="ECO:0000256" key="6">
    <source>
        <dbReference type="ARBA" id="ARBA00023136"/>
    </source>
</evidence>
<feature type="chain" id="PRO_5037796349" evidence="9">
    <location>
        <begin position="18"/>
        <end position="654"/>
    </location>
</feature>
<dbReference type="InterPro" id="IPR011066">
    <property type="entry name" value="MscS_channel_C_sf"/>
</dbReference>
<name>A0A934IGU0_9HYPH</name>
<protein>
    <submittedName>
        <fullName evidence="12">Mechanosensitive ion channel</fullName>
    </submittedName>
</protein>
<feature type="compositionally biased region" description="Low complexity" evidence="7">
    <location>
        <begin position="22"/>
        <end position="54"/>
    </location>
</feature>
<feature type="signal peptide" evidence="9">
    <location>
        <begin position="1"/>
        <end position="17"/>
    </location>
</feature>
<organism evidence="12 13">
    <name type="scientific">Acuticoccus mangrovi</name>
    <dbReference type="NCBI Taxonomy" id="2796142"/>
    <lineage>
        <taxon>Bacteria</taxon>
        <taxon>Pseudomonadati</taxon>
        <taxon>Pseudomonadota</taxon>
        <taxon>Alphaproteobacteria</taxon>
        <taxon>Hyphomicrobiales</taxon>
        <taxon>Amorphaceae</taxon>
        <taxon>Acuticoccus</taxon>
    </lineage>
</organism>
<dbReference type="Proteomes" id="UP000609531">
    <property type="component" value="Unassembled WGS sequence"/>
</dbReference>
<dbReference type="InterPro" id="IPR010920">
    <property type="entry name" value="LSM_dom_sf"/>
</dbReference>
<evidence type="ECO:0000259" key="10">
    <source>
        <dbReference type="Pfam" id="PF00924"/>
    </source>
</evidence>
<comment type="subcellular location">
    <subcellularLocation>
        <location evidence="1">Cell membrane</location>
        <topology evidence="1">Multi-pass membrane protein</topology>
    </subcellularLocation>
</comment>
<reference evidence="12" key="1">
    <citation type="submission" date="2020-12" db="EMBL/GenBank/DDBJ databases">
        <title>Bacterial taxonomy.</title>
        <authorList>
            <person name="Pan X."/>
        </authorList>
    </citation>
    <scope>NUCLEOTIDE SEQUENCE</scope>
    <source>
        <strain evidence="12">B2012</strain>
    </source>
</reference>
<dbReference type="GO" id="GO:0008381">
    <property type="term" value="F:mechanosensitive monoatomic ion channel activity"/>
    <property type="evidence" value="ECO:0007669"/>
    <property type="project" value="UniProtKB-ARBA"/>
</dbReference>
<dbReference type="PANTHER" id="PTHR30566:SF5">
    <property type="entry name" value="MECHANOSENSITIVE ION CHANNEL PROTEIN 1, MITOCHONDRIAL-RELATED"/>
    <property type="match status" value="1"/>
</dbReference>
<dbReference type="InterPro" id="IPR006685">
    <property type="entry name" value="MscS_channel_2nd"/>
</dbReference>
<sequence>MTALVLGALLLTAPARAQESGATTPAAATTPTDTASQAATASPATASPATAPPAGVSSRVDLGPDGRLDASDVLSAADRAIPVSPLSPAPVGSPRQTFASFRALAQDAIGALLEAFDVAANDDEILDSREVLRLKQQAIRNLDRAGSTFDLSEVPPVNRATVALRSVLLLEEIMDRIPVPDLTAIPDEAEVEAGDAPNGWTIPGTEIRMVRLKGPDGEPVFLFSSDTVQRLPAFYAEVQDMPQKSADKVDFYQHFVAAPGLSMPVSIYRFVINFPSWLLATYEEQAVWQWIALVVLTALFGGIVYAAVRWERHRVQSLNAVRRSLSRLWLPIAVVILLGLYDRALDDFVNLTGDVLAIEELVVEALQAVALAFIAVFAFNALAAMIITSPRIGQESLDASLIRLVMRVLGLTVAGYIVFVGATRLGVPLYGVIAGLGVGGLAIALAVRPTLENFIGGIILYADRPVKVGDFCKFGDMLGTVEMIGLRSTKIRALDRTQVTVQNADFAQMSITNYTRRDSNLMQSTIGLRYETTPEQLSAIIEALAAMLRADERVDDKTVRVCFRGFGNYALNVEIWAYVRSADWGQFLKIQEDLFLKVMRIVAEEGSAFAIPAQTTYLGTDQPPGRPVGAQVALLSSGEGAGGTGAAVSAVGST</sequence>
<dbReference type="GO" id="GO:0005886">
    <property type="term" value="C:plasma membrane"/>
    <property type="evidence" value="ECO:0007669"/>
    <property type="project" value="UniProtKB-SubCell"/>
</dbReference>
<dbReference type="Gene3D" id="3.30.70.100">
    <property type="match status" value="1"/>
</dbReference>
<dbReference type="SUPFAM" id="SSF82861">
    <property type="entry name" value="Mechanosensitive channel protein MscS (YggB), transmembrane region"/>
    <property type="match status" value="1"/>
</dbReference>
<evidence type="ECO:0000256" key="9">
    <source>
        <dbReference type="SAM" id="SignalP"/>
    </source>
</evidence>
<dbReference type="InterPro" id="IPR049278">
    <property type="entry name" value="MS_channel_C"/>
</dbReference>
<dbReference type="InterPro" id="IPR023408">
    <property type="entry name" value="MscS_beta-dom_sf"/>
</dbReference>
<evidence type="ECO:0000256" key="1">
    <source>
        <dbReference type="ARBA" id="ARBA00004651"/>
    </source>
</evidence>
<feature type="transmembrane region" description="Helical" evidence="8">
    <location>
        <begin position="287"/>
        <end position="308"/>
    </location>
</feature>
<evidence type="ECO:0000256" key="7">
    <source>
        <dbReference type="SAM" id="MobiDB-lite"/>
    </source>
</evidence>
<comment type="caution">
    <text evidence="12">The sequence shown here is derived from an EMBL/GenBank/DDBJ whole genome shotgun (WGS) entry which is preliminary data.</text>
</comment>
<keyword evidence="6 8" id="KW-0472">Membrane</keyword>
<evidence type="ECO:0000256" key="8">
    <source>
        <dbReference type="SAM" id="Phobius"/>
    </source>
</evidence>
<dbReference type="Pfam" id="PF21082">
    <property type="entry name" value="MS_channel_3rd"/>
    <property type="match status" value="1"/>
</dbReference>
<feature type="region of interest" description="Disordered" evidence="7">
    <location>
        <begin position="17"/>
        <end position="69"/>
    </location>
</feature>
<dbReference type="SUPFAM" id="SSF82689">
    <property type="entry name" value="Mechanosensitive channel protein MscS (YggB), C-terminal domain"/>
    <property type="match status" value="1"/>
</dbReference>
<keyword evidence="4 8" id="KW-0812">Transmembrane</keyword>
<dbReference type="SUPFAM" id="SSF50182">
    <property type="entry name" value="Sm-like ribonucleoproteins"/>
    <property type="match status" value="1"/>
</dbReference>
<dbReference type="PANTHER" id="PTHR30566">
    <property type="entry name" value="YNAI-RELATED MECHANOSENSITIVE ION CHANNEL"/>
    <property type="match status" value="1"/>
</dbReference>
<keyword evidence="5 8" id="KW-1133">Transmembrane helix</keyword>
<evidence type="ECO:0000256" key="3">
    <source>
        <dbReference type="ARBA" id="ARBA00022475"/>
    </source>
</evidence>
<feature type="transmembrane region" description="Helical" evidence="8">
    <location>
        <begin position="400"/>
        <end position="421"/>
    </location>
</feature>
<keyword evidence="9" id="KW-0732">Signal</keyword>
<dbReference type="Pfam" id="PF00924">
    <property type="entry name" value="MS_channel_2nd"/>
    <property type="match status" value="1"/>
</dbReference>
<dbReference type="Gene3D" id="2.30.30.60">
    <property type="match status" value="1"/>
</dbReference>